<feature type="domain" description="Secretion system C-terminal sorting" evidence="2">
    <location>
        <begin position="398"/>
        <end position="473"/>
    </location>
</feature>
<keyword evidence="1" id="KW-0732">Signal</keyword>
<dbReference type="PANTHER" id="PTHR11102:SF160">
    <property type="entry name" value="ERAD-ASSOCIATED E3 UBIQUITIN-PROTEIN LIGASE COMPONENT HRD3"/>
    <property type="match status" value="1"/>
</dbReference>
<name>A0A1M5FPT3_9BACT</name>
<feature type="chain" id="PRO_5009910197" evidence="1">
    <location>
        <begin position="25"/>
        <end position="474"/>
    </location>
</feature>
<dbReference type="Gene3D" id="1.25.40.10">
    <property type="entry name" value="Tetratricopeptide repeat domain"/>
    <property type="match status" value="1"/>
</dbReference>
<dbReference type="STRING" id="1346286.SAMN05444362_11272"/>
<dbReference type="Proteomes" id="UP000184480">
    <property type="component" value="Unassembled WGS sequence"/>
</dbReference>
<protein>
    <submittedName>
        <fullName evidence="3">Por secretion system C-terminal sorting domain-containing protein</fullName>
    </submittedName>
</protein>
<gene>
    <name evidence="3" type="ORF">SAMN05444362_11272</name>
</gene>
<accession>A0A1M5FPT3</accession>
<dbReference type="PANTHER" id="PTHR11102">
    <property type="entry name" value="SEL-1-LIKE PROTEIN"/>
    <property type="match status" value="1"/>
</dbReference>
<proteinExistence type="predicted"/>
<sequence>MKFKPNNICILIFLMIFSITFSVAQNKADSIQPTRNQLIKYAYRNLNGVGVTLSYMKAYNIFKQLAEDGDAEACNALGMMYKHGLGVKQNDIKALHMFAVAAQRGYAKAAYNLGIAYKNGHGVEQDFTKAARLFDRAAEMGFKDTDYAIAYSYHKGQGRKQNYKKAIEYFEAGAEKGNASCMFYLGYSYLKGYGVERNVEQGKFWIEQAANKGMSRAVDFIARVDPHEYGKPRTRLKANPDDKLSAQIPLRCLPVENTSNIVQNISGEWIGKLITYDWSGEIIEEETELKVVFENDNNNINGLWVENEENPIKISAISTDSTWIFDNTLLHENKRPLEMKNGQFKLEYKDGIDYLVGNISLYSEVTRENTPPNYVILQRSTVSQPIIADEAKKTAQAYPNPFADMLTIRFNAVESENIQISIFDIAGKQVYNQKESNVSAGENQININTSQLSKGSYVLRLAGESTKYSTIIIK</sequence>
<dbReference type="Pfam" id="PF08238">
    <property type="entry name" value="Sel1"/>
    <property type="match status" value="5"/>
</dbReference>
<keyword evidence="4" id="KW-1185">Reference proteome</keyword>
<dbReference type="SMART" id="SM00671">
    <property type="entry name" value="SEL1"/>
    <property type="match status" value="5"/>
</dbReference>
<dbReference type="InterPro" id="IPR026444">
    <property type="entry name" value="Secre_tail"/>
</dbReference>
<organism evidence="3 4">
    <name type="scientific">Dysgonomonas macrotermitis</name>
    <dbReference type="NCBI Taxonomy" id="1346286"/>
    <lineage>
        <taxon>Bacteria</taxon>
        <taxon>Pseudomonadati</taxon>
        <taxon>Bacteroidota</taxon>
        <taxon>Bacteroidia</taxon>
        <taxon>Bacteroidales</taxon>
        <taxon>Dysgonomonadaceae</taxon>
        <taxon>Dysgonomonas</taxon>
    </lineage>
</organism>
<dbReference type="AlphaFoldDB" id="A0A1M5FPT3"/>
<dbReference type="NCBIfam" id="TIGR04183">
    <property type="entry name" value="Por_Secre_tail"/>
    <property type="match status" value="1"/>
</dbReference>
<evidence type="ECO:0000313" key="4">
    <source>
        <dbReference type="Proteomes" id="UP000184480"/>
    </source>
</evidence>
<dbReference type="Pfam" id="PF18962">
    <property type="entry name" value="Por_Secre_tail"/>
    <property type="match status" value="1"/>
</dbReference>
<evidence type="ECO:0000256" key="1">
    <source>
        <dbReference type="SAM" id="SignalP"/>
    </source>
</evidence>
<feature type="signal peptide" evidence="1">
    <location>
        <begin position="1"/>
        <end position="24"/>
    </location>
</feature>
<dbReference type="SUPFAM" id="SSF81901">
    <property type="entry name" value="HCP-like"/>
    <property type="match status" value="1"/>
</dbReference>
<evidence type="ECO:0000313" key="3">
    <source>
        <dbReference type="EMBL" id="SHF93518.1"/>
    </source>
</evidence>
<evidence type="ECO:0000259" key="2">
    <source>
        <dbReference type="Pfam" id="PF18962"/>
    </source>
</evidence>
<dbReference type="InterPro" id="IPR011990">
    <property type="entry name" value="TPR-like_helical_dom_sf"/>
</dbReference>
<dbReference type="InterPro" id="IPR006597">
    <property type="entry name" value="Sel1-like"/>
</dbReference>
<dbReference type="OrthoDB" id="1045962at2"/>
<dbReference type="EMBL" id="FQUC01000012">
    <property type="protein sequence ID" value="SHF93518.1"/>
    <property type="molecule type" value="Genomic_DNA"/>
</dbReference>
<reference evidence="4" key="1">
    <citation type="submission" date="2016-11" db="EMBL/GenBank/DDBJ databases">
        <authorList>
            <person name="Varghese N."/>
            <person name="Submissions S."/>
        </authorList>
    </citation>
    <scope>NUCLEOTIDE SEQUENCE [LARGE SCALE GENOMIC DNA]</scope>
    <source>
        <strain evidence="4">DSM 27370</strain>
    </source>
</reference>
<dbReference type="InterPro" id="IPR050767">
    <property type="entry name" value="Sel1_AlgK"/>
</dbReference>